<accession>A0ABP7Q3D4</accession>
<name>A0ABP7Q3D4_9SPHI</name>
<dbReference type="EMBL" id="BAABAK010000015">
    <property type="protein sequence ID" value="GAA3974441.1"/>
    <property type="molecule type" value="Genomic_DNA"/>
</dbReference>
<reference evidence="3" key="1">
    <citation type="journal article" date="2019" name="Int. J. Syst. Evol. Microbiol.">
        <title>The Global Catalogue of Microorganisms (GCM) 10K type strain sequencing project: providing services to taxonomists for standard genome sequencing and annotation.</title>
        <authorList>
            <consortium name="The Broad Institute Genomics Platform"/>
            <consortium name="The Broad Institute Genome Sequencing Center for Infectious Disease"/>
            <person name="Wu L."/>
            <person name="Ma J."/>
        </authorList>
    </citation>
    <scope>NUCLEOTIDE SEQUENCE [LARGE SCALE GENOMIC DNA]</scope>
    <source>
        <strain evidence="3">JCM 17338</strain>
    </source>
</reference>
<keyword evidence="1" id="KW-0812">Transmembrane</keyword>
<feature type="transmembrane region" description="Helical" evidence="1">
    <location>
        <begin position="266"/>
        <end position="287"/>
    </location>
</feature>
<feature type="transmembrane region" description="Helical" evidence="1">
    <location>
        <begin position="117"/>
        <end position="137"/>
    </location>
</feature>
<organism evidence="2 3">
    <name type="scientific">Pedobacter ginsengiterrae</name>
    <dbReference type="NCBI Taxonomy" id="871696"/>
    <lineage>
        <taxon>Bacteria</taxon>
        <taxon>Pseudomonadati</taxon>
        <taxon>Bacteroidota</taxon>
        <taxon>Sphingobacteriia</taxon>
        <taxon>Sphingobacteriales</taxon>
        <taxon>Sphingobacteriaceae</taxon>
        <taxon>Pedobacter</taxon>
    </lineage>
</organism>
<sequence>MSTSSLEKDLNWSLSKKIAFRFFFILLVLIIFLNNNGAFPYARQIFFYPTELLHQIIPWIAINVLKHEYNLTIFTNGSGDTTYDYILLLLFVIFSAFGCLVWSILDSKSKDYNKLYYWLIVLVRFYLGFTLILYGSVKVIQLQFPQPYLNRLIQPFGDSSPMGLAWTFLGFSKGYNIFMGIIEVSAILLLFKRTMVVGAFLSLAASVHVMAMNYFFDIPVKILSTTLVFMCLFILAPNMLAIYRFFLTNQPQKITLLEVPAFRKRWYFILFRSFKYIIIVWTIGIMFSNALKQQYTYGSLAPKPFLYGIYDVEIVKFKGNEVLPLTTDSTRWKKMIISRTDYAQIKLMNDSTLNFATVFDRGKKELILNSRNKDFEKYTLKYSFPDKDHLIFYGKKNTDSIYISFKRKDLKEFRLINRGFHWINEYPYNR</sequence>
<dbReference type="RefSeq" id="WP_344768122.1">
    <property type="nucleotide sequence ID" value="NZ_BAABAK010000015.1"/>
</dbReference>
<keyword evidence="3" id="KW-1185">Reference proteome</keyword>
<proteinExistence type="predicted"/>
<protein>
    <recommendedName>
        <fullName evidence="4">DoxX family protein</fullName>
    </recommendedName>
</protein>
<feature type="transmembrane region" description="Helical" evidence="1">
    <location>
        <begin position="222"/>
        <end position="246"/>
    </location>
</feature>
<feature type="transmembrane region" description="Helical" evidence="1">
    <location>
        <begin position="174"/>
        <end position="191"/>
    </location>
</feature>
<evidence type="ECO:0000313" key="2">
    <source>
        <dbReference type="EMBL" id="GAA3974441.1"/>
    </source>
</evidence>
<dbReference type="Proteomes" id="UP001501081">
    <property type="component" value="Unassembled WGS sequence"/>
</dbReference>
<feature type="transmembrane region" description="Helical" evidence="1">
    <location>
        <begin position="85"/>
        <end position="105"/>
    </location>
</feature>
<evidence type="ECO:0000256" key="1">
    <source>
        <dbReference type="SAM" id="Phobius"/>
    </source>
</evidence>
<keyword evidence="1" id="KW-1133">Transmembrane helix</keyword>
<feature type="transmembrane region" description="Helical" evidence="1">
    <location>
        <begin position="196"/>
        <end position="216"/>
    </location>
</feature>
<gene>
    <name evidence="2" type="ORF">GCM10022246_28540</name>
</gene>
<evidence type="ECO:0008006" key="4">
    <source>
        <dbReference type="Google" id="ProtNLM"/>
    </source>
</evidence>
<keyword evidence="1" id="KW-0472">Membrane</keyword>
<comment type="caution">
    <text evidence="2">The sequence shown here is derived from an EMBL/GenBank/DDBJ whole genome shotgun (WGS) entry which is preliminary data.</text>
</comment>
<feature type="transmembrane region" description="Helical" evidence="1">
    <location>
        <begin position="18"/>
        <end position="34"/>
    </location>
</feature>
<evidence type="ECO:0000313" key="3">
    <source>
        <dbReference type="Proteomes" id="UP001501081"/>
    </source>
</evidence>